<dbReference type="InterPro" id="IPR014710">
    <property type="entry name" value="RmlC-like_jellyroll"/>
</dbReference>
<evidence type="ECO:0000313" key="2">
    <source>
        <dbReference type="EMBL" id="AWN43468.1"/>
    </source>
</evidence>
<dbReference type="Proteomes" id="UP000245926">
    <property type="component" value="Chromosome"/>
</dbReference>
<proteinExistence type="predicted"/>
<sequence>MIDTLIPEHHDLIDIMGPRISFATPVSAEEGYCVILSVVPAGAVIPVHSHPDRETLYVIDGRLEGLLGSTWQTFGPRSVIDVPGGVPHAFRNGSGQEVTALLVTTMRMGRFFKEIGRPAARSATLIPPGPDQIAALASAARRYGYHLGTDEDNAAVGIYLDV</sequence>
<accession>A0A2U8WD01</accession>
<dbReference type="PANTHER" id="PTHR40112">
    <property type="entry name" value="H2HPP ISOMERASE"/>
    <property type="match status" value="1"/>
</dbReference>
<dbReference type="InterPro" id="IPR011051">
    <property type="entry name" value="RmlC_Cupin_sf"/>
</dbReference>
<dbReference type="RefSeq" id="WP_109894293.1">
    <property type="nucleotide sequence ID" value="NZ_CP029550.1"/>
</dbReference>
<gene>
    <name evidence="2" type="ORF">DK389_26890</name>
</gene>
<dbReference type="Gene3D" id="2.60.120.10">
    <property type="entry name" value="Jelly Rolls"/>
    <property type="match status" value="1"/>
</dbReference>
<reference evidence="3" key="1">
    <citation type="submission" date="2018-05" db="EMBL/GenBank/DDBJ databases">
        <title>Complete Genome Sequence of Methylobacterium sp. 17SD2-17.</title>
        <authorList>
            <person name="Srinivasan S."/>
        </authorList>
    </citation>
    <scope>NUCLEOTIDE SEQUENCE [LARGE SCALE GENOMIC DNA]</scope>
    <source>
        <strain evidence="3">17SD2-17</strain>
    </source>
</reference>
<protein>
    <submittedName>
        <fullName evidence="2">Cupin</fullName>
    </submittedName>
</protein>
<evidence type="ECO:0000313" key="3">
    <source>
        <dbReference type="Proteomes" id="UP000245926"/>
    </source>
</evidence>
<dbReference type="OrthoDB" id="9798709at2"/>
<dbReference type="EMBL" id="CP029550">
    <property type="protein sequence ID" value="AWN43468.1"/>
    <property type="molecule type" value="Genomic_DNA"/>
</dbReference>
<dbReference type="AlphaFoldDB" id="A0A2U8WD01"/>
<feature type="domain" description="Cupin type-2" evidence="1">
    <location>
        <begin position="37"/>
        <end position="103"/>
    </location>
</feature>
<dbReference type="InterPro" id="IPR013096">
    <property type="entry name" value="Cupin_2"/>
</dbReference>
<dbReference type="Pfam" id="PF07883">
    <property type="entry name" value="Cupin_2"/>
    <property type="match status" value="1"/>
</dbReference>
<dbReference type="PANTHER" id="PTHR40112:SF1">
    <property type="entry name" value="H2HPP ISOMERASE"/>
    <property type="match status" value="1"/>
</dbReference>
<organism evidence="2 3">
    <name type="scientific">Methylobacterium durans</name>
    <dbReference type="NCBI Taxonomy" id="2202825"/>
    <lineage>
        <taxon>Bacteria</taxon>
        <taxon>Pseudomonadati</taxon>
        <taxon>Pseudomonadota</taxon>
        <taxon>Alphaproteobacteria</taxon>
        <taxon>Hyphomicrobiales</taxon>
        <taxon>Methylobacteriaceae</taxon>
        <taxon>Methylobacterium</taxon>
    </lineage>
</organism>
<dbReference type="SUPFAM" id="SSF51182">
    <property type="entry name" value="RmlC-like cupins"/>
    <property type="match status" value="1"/>
</dbReference>
<name>A0A2U8WD01_9HYPH</name>
<dbReference type="KEGG" id="mets:DK389_26890"/>
<dbReference type="InterPro" id="IPR052535">
    <property type="entry name" value="Bacilysin_H2HPP_isomerase"/>
</dbReference>
<keyword evidence="3" id="KW-1185">Reference proteome</keyword>
<evidence type="ECO:0000259" key="1">
    <source>
        <dbReference type="Pfam" id="PF07883"/>
    </source>
</evidence>